<keyword evidence="1" id="KW-0472">Membrane</keyword>
<organism evidence="3">
    <name type="scientific">Colletotrichum graminicola (strain M1.001 / M2 / FGSC 10212)</name>
    <name type="common">Maize anthracnose fungus</name>
    <name type="synonym">Glomerella graminicola</name>
    <dbReference type="NCBI Taxonomy" id="645133"/>
    <lineage>
        <taxon>Eukaryota</taxon>
        <taxon>Fungi</taxon>
        <taxon>Dikarya</taxon>
        <taxon>Ascomycota</taxon>
        <taxon>Pezizomycotina</taxon>
        <taxon>Sordariomycetes</taxon>
        <taxon>Hypocreomycetidae</taxon>
        <taxon>Glomerellales</taxon>
        <taxon>Glomerellaceae</taxon>
        <taxon>Colletotrichum</taxon>
        <taxon>Colletotrichum graminicola species complex</taxon>
    </lineage>
</organism>
<dbReference type="OrthoDB" id="3202396at2759"/>
<dbReference type="EMBL" id="GG697404">
    <property type="protein sequence ID" value="EFQ35945.1"/>
    <property type="molecule type" value="Genomic_DNA"/>
</dbReference>
<sequence length="275" mass="31152">MGVYNLNLLKDELSLSAWLAAGACFQAVVSLVFPARYTLFPLAVAVLLRAGTLVAQYVGIAPNAYLKKATLDRWSILFPENDGSRPIKFGDKPIAMFLVGIRSNHPLGRLHPKYRKLNDYMDDIYKDAEDNRRTNGYLGRTPDLIPTEYSQNNTLMSISYWKSIEELEAFARRPVHIKGLKFLAYQVNKSDRPHDLGVMHEVLVCPAGHWEGIYSNMQPWGLGGLQWPMPKTRAFQGPFIERDPAIINGMWGRMGNKIKQQKVDEQMAELMPEGI</sequence>
<dbReference type="VEuPathDB" id="FungiDB:GLRG_10824"/>
<dbReference type="HOGENOM" id="CLU_053354_1_0_1"/>
<evidence type="ECO:0000313" key="2">
    <source>
        <dbReference type="EMBL" id="EFQ35945.1"/>
    </source>
</evidence>
<dbReference type="Proteomes" id="UP000008782">
    <property type="component" value="Unassembled WGS sequence"/>
</dbReference>
<reference evidence="3" key="1">
    <citation type="journal article" date="2012" name="Nat. Genet.">
        <title>Lifestyle transitions in plant pathogenic Colletotrichum fungi deciphered by genome and transcriptome analyses.</title>
        <authorList>
            <person name="O'Connell R.J."/>
            <person name="Thon M.R."/>
            <person name="Hacquard S."/>
            <person name="Amyotte S.G."/>
            <person name="Kleemann J."/>
            <person name="Torres M.F."/>
            <person name="Damm U."/>
            <person name="Buiate E.A."/>
            <person name="Epstein L."/>
            <person name="Alkan N."/>
            <person name="Altmueller J."/>
            <person name="Alvarado-Balderrama L."/>
            <person name="Bauser C.A."/>
            <person name="Becker C."/>
            <person name="Birren B.W."/>
            <person name="Chen Z."/>
            <person name="Choi J."/>
            <person name="Crouch J.A."/>
            <person name="Duvick J.P."/>
            <person name="Farman M.A."/>
            <person name="Gan P."/>
            <person name="Heiman D."/>
            <person name="Henrissat B."/>
            <person name="Howard R.J."/>
            <person name="Kabbage M."/>
            <person name="Koch C."/>
            <person name="Kracher B."/>
            <person name="Kubo Y."/>
            <person name="Law A.D."/>
            <person name="Lebrun M.-H."/>
            <person name="Lee Y.-H."/>
            <person name="Miyara I."/>
            <person name="Moore N."/>
            <person name="Neumann U."/>
            <person name="Nordstroem K."/>
            <person name="Panaccione D.G."/>
            <person name="Panstruga R."/>
            <person name="Place M."/>
            <person name="Proctor R.H."/>
            <person name="Prusky D."/>
            <person name="Rech G."/>
            <person name="Reinhardt R."/>
            <person name="Rollins J.A."/>
            <person name="Rounsley S."/>
            <person name="Schardl C.L."/>
            <person name="Schwartz D.C."/>
            <person name="Shenoy N."/>
            <person name="Shirasu K."/>
            <person name="Sikhakolli U.R."/>
            <person name="Stueber K."/>
            <person name="Sukno S.A."/>
            <person name="Sweigard J.A."/>
            <person name="Takano Y."/>
            <person name="Takahara H."/>
            <person name="Trail F."/>
            <person name="van der Does H.C."/>
            <person name="Voll L.M."/>
            <person name="Will I."/>
            <person name="Young S."/>
            <person name="Zeng Q."/>
            <person name="Zhang J."/>
            <person name="Zhou S."/>
            <person name="Dickman M.B."/>
            <person name="Schulze-Lefert P."/>
            <person name="Ver Loren van Themaat E."/>
            <person name="Ma L.-J."/>
            <person name="Vaillancourt L.J."/>
        </authorList>
    </citation>
    <scope>NUCLEOTIDE SEQUENCE [LARGE SCALE GENOMIC DNA]</scope>
    <source>
        <strain evidence="3">M1.001 / M2 / FGSC 10212</strain>
    </source>
</reference>
<dbReference type="GeneID" id="24416189"/>
<name>E3QYK7_COLGM</name>
<dbReference type="InterPro" id="IPR025444">
    <property type="entry name" value="Monooxy_af470"/>
</dbReference>
<evidence type="ECO:0000313" key="3">
    <source>
        <dbReference type="Proteomes" id="UP000008782"/>
    </source>
</evidence>
<gene>
    <name evidence="2" type="ORF">GLRG_10824</name>
</gene>
<feature type="transmembrane region" description="Helical" evidence="1">
    <location>
        <begin position="12"/>
        <end position="33"/>
    </location>
</feature>
<dbReference type="AlphaFoldDB" id="E3QYK7"/>
<accession>E3QYK7</accession>
<dbReference type="Pfam" id="PF13826">
    <property type="entry name" value="Monooxy_af470-like"/>
    <property type="match status" value="1"/>
</dbReference>
<keyword evidence="1" id="KW-1133">Transmembrane helix</keyword>
<proteinExistence type="predicted"/>
<dbReference type="STRING" id="645133.E3QYK7"/>
<dbReference type="RefSeq" id="XP_008099965.1">
    <property type="nucleotide sequence ID" value="XM_008101774.1"/>
</dbReference>
<protein>
    <submittedName>
        <fullName evidence="2">Uncharacterized protein</fullName>
    </submittedName>
</protein>
<dbReference type="eggNOG" id="ENOG502SKYH">
    <property type="taxonomic scope" value="Eukaryota"/>
</dbReference>
<keyword evidence="3" id="KW-1185">Reference proteome</keyword>
<feature type="transmembrane region" description="Helical" evidence="1">
    <location>
        <begin position="39"/>
        <end position="60"/>
    </location>
</feature>
<evidence type="ECO:0000256" key="1">
    <source>
        <dbReference type="SAM" id="Phobius"/>
    </source>
</evidence>
<keyword evidence="1" id="KW-0812">Transmembrane</keyword>